<dbReference type="Proteomes" id="UP001431783">
    <property type="component" value="Unassembled WGS sequence"/>
</dbReference>
<organism evidence="2 3">
    <name type="scientific">Henosepilachna vigintioctopunctata</name>
    <dbReference type="NCBI Taxonomy" id="420089"/>
    <lineage>
        <taxon>Eukaryota</taxon>
        <taxon>Metazoa</taxon>
        <taxon>Ecdysozoa</taxon>
        <taxon>Arthropoda</taxon>
        <taxon>Hexapoda</taxon>
        <taxon>Insecta</taxon>
        <taxon>Pterygota</taxon>
        <taxon>Neoptera</taxon>
        <taxon>Endopterygota</taxon>
        <taxon>Coleoptera</taxon>
        <taxon>Polyphaga</taxon>
        <taxon>Cucujiformia</taxon>
        <taxon>Coccinelloidea</taxon>
        <taxon>Coccinellidae</taxon>
        <taxon>Epilachninae</taxon>
        <taxon>Epilachnini</taxon>
        <taxon>Henosepilachna</taxon>
    </lineage>
</organism>
<feature type="compositionally biased region" description="Pro residues" evidence="1">
    <location>
        <begin position="1"/>
        <end position="10"/>
    </location>
</feature>
<sequence length="272" mass="29855">MVPSRQPRPPARSLVTRRGKRSTSYTPPSHFRPTNKAPFSAASGPAQISIPGKSRPAAPRPQELRLAFSPPPAAQDHSGKIACPGAQYYPAWKGLQHDDTKFSETSVTSICEAEKPLTKVGNLPFIDDADVCVIHSSTYAPLRSSIGDHQLAYFALRSPTIIYFPPRFGVHRNKASIISLNASRPMFDGLYAAKKMKPSSSNFTYPSPALYESIQMLLFGVMTATSLFLSVNQLMDTHNFLLGSEIETISLPFARISAHVKSWAALDRPRLT</sequence>
<comment type="caution">
    <text evidence="2">The sequence shown here is derived from an EMBL/GenBank/DDBJ whole genome shotgun (WGS) entry which is preliminary data.</text>
</comment>
<keyword evidence="3" id="KW-1185">Reference proteome</keyword>
<protein>
    <submittedName>
        <fullName evidence="2">Uncharacterized protein</fullName>
    </submittedName>
</protein>
<evidence type="ECO:0000256" key="1">
    <source>
        <dbReference type="SAM" id="MobiDB-lite"/>
    </source>
</evidence>
<evidence type="ECO:0000313" key="2">
    <source>
        <dbReference type="EMBL" id="KAK9892343.1"/>
    </source>
</evidence>
<dbReference type="EMBL" id="JARQZJ010000134">
    <property type="protein sequence ID" value="KAK9892343.1"/>
    <property type="molecule type" value="Genomic_DNA"/>
</dbReference>
<reference evidence="2 3" key="1">
    <citation type="submission" date="2023-03" db="EMBL/GenBank/DDBJ databases">
        <title>Genome insight into feeding habits of ladybird beetles.</title>
        <authorList>
            <person name="Li H.-S."/>
            <person name="Huang Y.-H."/>
            <person name="Pang H."/>
        </authorList>
    </citation>
    <scope>NUCLEOTIDE SEQUENCE [LARGE SCALE GENOMIC DNA]</scope>
    <source>
        <strain evidence="2">SYSU_2023b</strain>
        <tissue evidence="2">Whole body</tissue>
    </source>
</reference>
<name>A0AAW1VAX5_9CUCU</name>
<gene>
    <name evidence="2" type="ORF">WA026_019797</name>
</gene>
<accession>A0AAW1VAX5</accession>
<evidence type="ECO:0000313" key="3">
    <source>
        <dbReference type="Proteomes" id="UP001431783"/>
    </source>
</evidence>
<dbReference type="AlphaFoldDB" id="A0AAW1VAX5"/>
<proteinExistence type="predicted"/>
<feature type="region of interest" description="Disordered" evidence="1">
    <location>
        <begin position="1"/>
        <end position="59"/>
    </location>
</feature>